<dbReference type="PANTHER" id="PTHR21089">
    <property type="entry name" value="SHIKIMATE DEHYDROGENASE"/>
    <property type="match status" value="1"/>
</dbReference>
<dbReference type="InterPro" id="IPR022893">
    <property type="entry name" value="Shikimate_DH_fam"/>
</dbReference>
<dbReference type="GO" id="GO:0050661">
    <property type="term" value="F:NADP binding"/>
    <property type="evidence" value="ECO:0007669"/>
    <property type="project" value="TreeGrafter"/>
</dbReference>
<dbReference type="Pfam" id="PF08501">
    <property type="entry name" value="Shikimate_dh_N"/>
    <property type="match status" value="1"/>
</dbReference>
<dbReference type="GO" id="GO:0009073">
    <property type="term" value="P:aromatic amino acid family biosynthetic process"/>
    <property type="evidence" value="ECO:0007669"/>
    <property type="project" value="UniProtKB-KW"/>
</dbReference>
<keyword evidence="3" id="KW-0028">Amino-acid biosynthesis</keyword>
<keyword evidence="2 5" id="KW-0560">Oxidoreductase</keyword>
<organism evidence="5 6">
    <name type="scientific">Xanthomarina gelatinilytica</name>
    <dbReference type="NCBI Taxonomy" id="1137281"/>
    <lineage>
        <taxon>Bacteria</taxon>
        <taxon>Pseudomonadati</taxon>
        <taxon>Bacteroidota</taxon>
        <taxon>Flavobacteriia</taxon>
        <taxon>Flavobacteriales</taxon>
        <taxon>Flavobacteriaceae</taxon>
        <taxon>Xanthomarina</taxon>
    </lineage>
</organism>
<dbReference type="InterPro" id="IPR046346">
    <property type="entry name" value="Aminoacid_DH-like_N_sf"/>
</dbReference>
<evidence type="ECO:0000259" key="4">
    <source>
        <dbReference type="Pfam" id="PF08501"/>
    </source>
</evidence>
<dbReference type="GO" id="GO:0009423">
    <property type="term" value="P:chorismate biosynthetic process"/>
    <property type="evidence" value="ECO:0007669"/>
    <property type="project" value="TreeGrafter"/>
</dbReference>
<dbReference type="EMBL" id="DPRK01000061">
    <property type="protein sequence ID" value="HCY80796.1"/>
    <property type="molecule type" value="Genomic_DNA"/>
</dbReference>
<protein>
    <submittedName>
        <fullName evidence="5">Shikimate dehydrogenase</fullName>
        <ecNumber evidence="5">1.1.1.25</ecNumber>
    </submittedName>
</protein>
<name>A0A3D6BNI8_9FLAO</name>
<comment type="pathway">
    <text evidence="1">Metabolic intermediate biosynthesis; chorismate biosynthesis; chorismate from D-erythrose 4-phosphate and phosphoenolpyruvate: step 4/7.</text>
</comment>
<evidence type="ECO:0000256" key="2">
    <source>
        <dbReference type="ARBA" id="ARBA00023002"/>
    </source>
</evidence>
<dbReference type="PANTHER" id="PTHR21089:SF1">
    <property type="entry name" value="BIFUNCTIONAL 3-DEHYDROQUINATE DEHYDRATASE_SHIKIMATE DEHYDROGENASE, CHLOROPLASTIC"/>
    <property type="match status" value="1"/>
</dbReference>
<proteinExistence type="predicted"/>
<keyword evidence="3" id="KW-0057">Aromatic amino acid biosynthesis</keyword>
<evidence type="ECO:0000256" key="1">
    <source>
        <dbReference type="ARBA" id="ARBA00004871"/>
    </source>
</evidence>
<dbReference type="InterPro" id="IPR013708">
    <property type="entry name" value="Shikimate_DH-bd_N"/>
</dbReference>
<gene>
    <name evidence="5" type="primary">aroE</name>
    <name evidence="5" type="ORF">DHV22_03910</name>
</gene>
<dbReference type="Gene3D" id="3.40.50.10860">
    <property type="entry name" value="Leucine Dehydrogenase, chain A, domain 1"/>
    <property type="match status" value="1"/>
</dbReference>
<comment type="caution">
    <text evidence="5">The sequence shown here is derived from an EMBL/GenBank/DDBJ whole genome shotgun (WGS) entry which is preliminary data.</text>
</comment>
<accession>A0A3D6BNI8</accession>
<evidence type="ECO:0000256" key="3">
    <source>
        <dbReference type="ARBA" id="ARBA00023141"/>
    </source>
</evidence>
<dbReference type="GO" id="GO:0004764">
    <property type="term" value="F:shikimate 3-dehydrogenase (NADP+) activity"/>
    <property type="evidence" value="ECO:0007669"/>
    <property type="project" value="UniProtKB-EC"/>
</dbReference>
<dbReference type="GO" id="GO:0019632">
    <property type="term" value="P:shikimate metabolic process"/>
    <property type="evidence" value="ECO:0007669"/>
    <property type="project" value="TreeGrafter"/>
</dbReference>
<dbReference type="InterPro" id="IPR036291">
    <property type="entry name" value="NAD(P)-bd_dom_sf"/>
</dbReference>
<evidence type="ECO:0000313" key="5">
    <source>
        <dbReference type="EMBL" id="HCY80796.1"/>
    </source>
</evidence>
<dbReference type="EC" id="1.1.1.25" evidence="5"/>
<dbReference type="SUPFAM" id="SSF51735">
    <property type="entry name" value="NAD(P)-binding Rossmann-fold domains"/>
    <property type="match status" value="1"/>
</dbReference>
<dbReference type="CDD" id="cd01065">
    <property type="entry name" value="NAD_bind_Shikimate_DH"/>
    <property type="match status" value="1"/>
</dbReference>
<dbReference type="SUPFAM" id="SSF53223">
    <property type="entry name" value="Aminoacid dehydrogenase-like, N-terminal domain"/>
    <property type="match status" value="1"/>
</dbReference>
<dbReference type="GO" id="GO:0005829">
    <property type="term" value="C:cytosol"/>
    <property type="evidence" value="ECO:0007669"/>
    <property type="project" value="TreeGrafter"/>
</dbReference>
<dbReference type="Gene3D" id="3.40.50.720">
    <property type="entry name" value="NAD(P)-binding Rossmann-like Domain"/>
    <property type="match status" value="1"/>
</dbReference>
<reference evidence="5 6" key="1">
    <citation type="journal article" date="2018" name="Nat. Biotechnol.">
        <title>A standardized bacterial taxonomy based on genome phylogeny substantially revises the tree of life.</title>
        <authorList>
            <person name="Parks D.H."/>
            <person name="Chuvochina M."/>
            <person name="Waite D.W."/>
            <person name="Rinke C."/>
            <person name="Skarshewski A."/>
            <person name="Chaumeil P.A."/>
            <person name="Hugenholtz P."/>
        </authorList>
    </citation>
    <scope>NUCLEOTIDE SEQUENCE [LARGE SCALE GENOMIC DNA]</scope>
    <source>
        <strain evidence="5">UBA10227</strain>
    </source>
</reference>
<dbReference type="AlphaFoldDB" id="A0A3D6BNI8"/>
<feature type="domain" description="Shikimate dehydrogenase substrate binding N-terminal" evidence="4">
    <location>
        <begin position="6"/>
        <end position="88"/>
    </location>
</feature>
<dbReference type="Proteomes" id="UP000263268">
    <property type="component" value="Unassembled WGS sequence"/>
</dbReference>
<sequence>MDRFGLIGKNISYSFSKTYFKNKFQNEALLNASYENFDIQNIQEFPKILKSNPDLKGLNVTIPYKEAIIPFLDSLNKEAQEIGAVNTIKICKNGKLKGYNTDWYGFKKTLEPVLEPHHQKALILGTGGASKAIAFALKKLDIAYTFVSRNSSDTHPITYTSLSESDIQNHLIVINCTPLGTHPNIDDCPKIPYQALSNKHILYDLIYNPEQTKFLQLGKAKKATTINGLQMLIFQANKAWEIWNS</sequence>
<evidence type="ECO:0000313" key="6">
    <source>
        <dbReference type="Proteomes" id="UP000263268"/>
    </source>
</evidence>
<dbReference type="RefSeq" id="WP_417856344.1">
    <property type="nucleotide sequence ID" value="NZ_JBLWTM010000003.1"/>
</dbReference>